<evidence type="ECO:0000256" key="10">
    <source>
        <dbReference type="ARBA" id="ARBA00023002"/>
    </source>
</evidence>
<dbReference type="InterPro" id="IPR001041">
    <property type="entry name" value="2Fe-2S_ferredoxin-type"/>
</dbReference>
<accession>A0A317PTH5</accession>
<dbReference type="CDD" id="cd00207">
    <property type="entry name" value="fer2"/>
    <property type="match status" value="1"/>
</dbReference>
<dbReference type="UniPathway" id="UPA00223">
    <property type="reaction ID" value="UER01005"/>
</dbReference>
<evidence type="ECO:0000256" key="13">
    <source>
        <dbReference type="ARBA" id="ARBA00034078"/>
    </source>
</evidence>
<evidence type="ECO:0000256" key="9">
    <source>
        <dbReference type="ARBA" id="ARBA00022723"/>
    </source>
</evidence>
<dbReference type="Proteomes" id="UP000246352">
    <property type="component" value="Unassembled WGS sequence"/>
</dbReference>
<evidence type="ECO:0000313" key="15">
    <source>
        <dbReference type="EMBL" id="PWW03536.1"/>
    </source>
</evidence>
<dbReference type="InterPro" id="IPR012675">
    <property type="entry name" value="Beta-grasp_dom_sf"/>
</dbReference>
<gene>
    <name evidence="15" type="ORF">DFR52_101217</name>
</gene>
<evidence type="ECO:0000256" key="2">
    <source>
        <dbReference type="ARBA" id="ARBA00001966"/>
    </source>
</evidence>
<dbReference type="AlphaFoldDB" id="A0A317PTH5"/>
<comment type="pathway">
    <text evidence="3">Carbohydrate metabolism; tricarboxylic acid cycle; fumarate from succinate (bacterial route): step 1/1.</text>
</comment>
<dbReference type="Gene3D" id="3.10.20.30">
    <property type="match status" value="1"/>
</dbReference>
<dbReference type="PANTHER" id="PTHR11921">
    <property type="entry name" value="SUCCINATE DEHYDROGENASE IRON-SULFUR PROTEIN"/>
    <property type="match status" value="1"/>
</dbReference>
<evidence type="ECO:0000256" key="8">
    <source>
        <dbReference type="ARBA" id="ARBA00022485"/>
    </source>
</evidence>
<dbReference type="EC" id="1.3.5.1" evidence="6"/>
<dbReference type="EMBL" id="QGTR01000001">
    <property type="protein sequence ID" value="PWW03536.1"/>
    <property type="molecule type" value="Genomic_DNA"/>
</dbReference>
<evidence type="ECO:0000256" key="12">
    <source>
        <dbReference type="ARBA" id="ARBA00023014"/>
    </source>
</evidence>
<dbReference type="InterPro" id="IPR036010">
    <property type="entry name" value="2Fe-2S_ferredoxin-like_sf"/>
</dbReference>
<dbReference type="InterPro" id="IPR050573">
    <property type="entry name" value="SDH/FRD_Iron-Sulfur"/>
</dbReference>
<evidence type="ECO:0000256" key="6">
    <source>
        <dbReference type="ARBA" id="ARBA00012792"/>
    </source>
</evidence>
<dbReference type="SUPFAM" id="SSF54292">
    <property type="entry name" value="2Fe-2S ferredoxin-like"/>
    <property type="match status" value="1"/>
</dbReference>
<dbReference type="InterPro" id="IPR025192">
    <property type="entry name" value="Succ_DH/fum_Rdtase_N"/>
</dbReference>
<dbReference type="NCBIfam" id="TIGR00384">
    <property type="entry name" value="dhsB"/>
    <property type="match status" value="1"/>
</dbReference>
<evidence type="ECO:0000256" key="3">
    <source>
        <dbReference type="ARBA" id="ARBA00004894"/>
    </source>
</evidence>
<evidence type="ECO:0000256" key="1">
    <source>
        <dbReference type="ARBA" id="ARBA00001927"/>
    </source>
</evidence>
<keyword evidence="11" id="KW-0408">Iron</keyword>
<dbReference type="PANTHER" id="PTHR11921:SF29">
    <property type="entry name" value="SUCCINATE DEHYDROGENASE [UBIQUINONE] IRON-SULFUR SUBUNIT, MITOCHONDRIAL"/>
    <property type="match status" value="1"/>
</dbReference>
<evidence type="ECO:0000256" key="4">
    <source>
        <dbReference type="ARBA" id="ARBA00009433"/>
    </source>
</evidence>
<reference evidence="15 16" key="1">
    <citation type="submission" date="2018-05" db="EMBL/GenBank/DDBJ databases">
        <title>Genomic Encyclopedia of Type Strains, Phase IV (KMG-IV): sequencing the most valuable type-strain genomes for metagenomic binning, comparative biology and taxonomic classification.</title>
        <authorList>
            <person name="Goeker M."/>
        </authorList>
    </citation>
    <scope>NUCLEOTIDE SEQUENCE [LARGE SCALE GENOMIC DNA]</scope>
    <source>
        <strain evidence="15 16">DSM 16791</strain>
    </source>
</reference>
<evidence type="ECO:0000259" key="14">
    <source>
        <dbReference type="PROSITE" id="PS51085"/>
    </source>
</evidence>
<comment type="similarity">
    <text evidence="4">Belongs to the succinate dehydrogenase/fumarate reductase iron-sulfur protein family.</text>
</comment>
<dbReference type="GO" id="GO:0051537">
    <property type="term" value="F:2 iron, 2 sulfur cluster binding"/>
    <property type="evidence" value="ECO:0007669"/>
    <property type="project" value="InterPro"/>
</dbReference>
<feature type="domain" description="2Fe-2S ferredoxin-type" evidence="14">
    <location>
        <begin position="35"/>
        <end position="122"/>
    </location>
</feature>
<dbReference type="GO" id="GO:0008177">
    <property type="term" value="F:succinate dehydrogenase (quinone) activity"/>
    <property type="evidence" value="ECO:0007669"/>
    <property type="project" value="UniProtKB-EC"/>
</dbReference>
<dbReference type="GO" id="GO:0009055">
    <property type="term" value="F:electron transfer activity"/>
    <property type="evidence" value="ECO:0007669"/>
    <property type="project" value="InterPro"/>
</dbReference>
<keyword evidence="16" id="KW-1185">Reference proteome</keyword>
<evidence type="ECO:0000256" key="11">
    <source>
        <dbReference type="ARBA" id="ARBA00023004"/>
    </source>
</evidence>
<dbReference type="InterPro" id="IPR009051">
    <property type="entry name" value="Helical_ferredxn"/>
</dbReference>
<name>A0A317PTH5_9HYPH</name>
<dbReference type="PROSITE" id="PS00197">
    <property type="entry name" value="2FE2S_FER_1"/>
    <property type="match status" value="1"/>
</dbReference>
<comment type="cofactor">
    <cofactor evidence="13">
        <name>[2Fe-2S] cluster</name>
        <dbReference type="ChEBI" id="CHEBI:190135"/>
    </cofactor>
</comment>
<protein>
    <recommendedName>
        <fullName evidence="7">Succinate dehydrogenase iron-sulfur subunit</fullName>
        <ecNumber evidence="6">1.3.5.1</ecNumber>
    </recommendedName>
</protein>
<comment type="cofactor">
    <cofactor evidence="1">
        <name>[3Fe-4S] cluster</name>
        <dbReference type="ChEBI" id="CHEBI:21137"/>
    </cofactor>
</comment>
<evidence type="ECO:0000256" key="5">
    <source>
        <dbReference type="ARBA" id="ARBA00011294"/>
    </source>
</evidence>
<dbReference type="GO" id="GO:0022904">
    <property type="term" value="P:respiratory electron transport chain"/>
    <property type="evidence" value="ECO:0007669"/>
    <property type="project" value="TreeGrafter"/>
</dbReference>
<proteinExistence type="inferred from homology"/>
<keyword evidence="10" id="KW-0560">Oxidoreductase</keyword>
<evidence type="ECO:0000313" key="16">
    <source>
        <dbReference type="Proteomes" id="UP000246352"/>
    </source>
</evidence>
<organism evidence="15 16">
    <name type="scientific">Hoeflea marina</name>
    <dbReference type="NCBI Taxonomy" id="274592"/>
    <lineage>
        <taxon>Bacteria</taxon>
        <taxon>Pseudomonadati</taxon>
        <taxon>Pseudomonadota</taxon>
        <taxon>Alphaproteobacteria</taxon>
        <taxon>Hyphomicrobiales</taxon>
        <taxon>Rhizobiaceae</taxon>
        <taxon>Hoeflea</taxon>
    </lineage>
</organism>
<keyword evidence="8" id="KW-0004">4Fe-4S</keyword>
<evidence type="ECO:0000256" key="7">
    <source>
        <dbReference type="ARBA" id="ARBA00022131"/>
    </source>
</evidence>
<keyword evidence="9" id="KW-0479">Metal-binding</keyword>
<dbReference type="InterPro" id="IPR004489">
    <property type="entry name" value="Succ_DH/fum_Rdtase_Fe-S"/>
</dbReference>
<dbReference type="PROSITE" id="PS51085">
    <property type="entry name" value="2FE2S_FER_2"/>
    <property type="match status" value="1"/>
</dbReference>
<comment type="subunit">
    <text evidence="5">Part of an enzyme complex containing four subunits: a flavoprotein, an iron-sulfur, cytochrome b-556, and a hydrophobic anchor protein.</text>
</comment>
<keyword evidence="12" id="KW-0411">Iron-sulfur</keyword>
<dbReference type="GO" id="GO:0006099">
    <property type="term" value="P:tricarboxylic acid cycle"/>
    <property type="evidence" value="ECO:0007669"/>
    <property type="project" value="UniProtKB-UniPathway"/>
</dbReference>
<dbReference type="Pfam" id="PF13085">
    <property type="entry name" value="Fer2_3"/>
    <property type="match status" value="1"/>
</dbReference>
<dbReference type="Gene3D" id="1.10.1060.10">
    <property type="entry name" value="Alpha-helical ferredoxin"/>
    <property type="match status" value="1"/>
</dbReference>
<dbReference type="InterPro" id="IPR006058">
    <property type="entry name" value="2Fe2S_fd_BS"/>
</dbReference>
<dbReference type="SUPFAM" id="SSF46548">
    <property type="entry name" value="alpha-helical ferredoxin"/>
    <property type="match status" value="1"/>
</dbReference>
<comment type="caution">
    <text evidence="15">The sequence shown here is derived from an EMBL/GenBank/DDBJ whole genome shotgun (WGS) entry which is preliminary data.</text>
</comment>
<dbReference type="GO" id="GO:0046872">
    <property type="term" value="F:metal ion binding"/>
    <property type="evidence" value="ECO:0007669"/>
    <property type="project" value="UniProtKB-KW"/>
</dbReference>
<comment type="cofactor">
    <cofactor evidence="2">
        <name>[4Fe-4S] cluster</name>
        <dbReference type="ChEBI" id="CHEBI:49883"/>
    </cofactor>
</comment>
<dbReference type="Pfam" id="PF13534">
    <property type="entry name" value="Fer4_17"/>
    <property type="match status" value="1"/>
</dbReference>
<dbReference type="GO" id="GO:0051539">
    <property type="term" value="F:4 iron, 4 sulfur cluster binding"/>
    <property type="evidence" value="ECO:0007669"/>
    <property type="project" value="UniProtKB-KW"/>
</dbReference>
<sequence length="269" mass="29192">MISIYSFLLETLTAINAAPSFTVIEAVLSASMQEMDVSVWRGDASGGGLEHFRVPAEESQTILDVVAWIQQYADPTLSYRYACRVGMCGSCAMMVNGVPRWTCRTHVKKVLKDNAITIEPLRNLPVIKDLAADMDPFFDKWVAAGGVHHPTKTRNEPIEILDPKTPERVETDTGIECINCSVCYAACDTVSSNVDFLGPAALQRAWTIYLDPKDADPNVILDAVSGKGGCHNCHSQGSCTLHCPNGLNPMKAIAGLKRATVASFFKGGR</sequence>